<dbReference type="EMBL" id="PVNL01000117">
    <property type="protein sequence ID" value="PRQ01134.1"/>
    <property type="molecule type" value="Genomic_DNA"/>
</dbReference>
<evidence type="ECO:0000313" key="1">
    <source>
        <dbReference type="EMBL" id="PRQ01134.1"/>
    </source>
</evidence>
<protein>
    <submittedName>
        <fullName evidence="1">Uncharacterized protein</fullName>
    </submittedName>
</protein>
<evidence type="ECO:0000313" key="2">
    <source>
        <dbReference type="Proteomes" id="UP000238823"/>
    </source>
</evidence>
<sequence length="185" mass="19963">MQLPALTLGPTQDVGVAEALGLFGGLRHDEPSIPLNPLQWRSAETCAERAGGAHDDRIDAQLPFERDGTSLHLALPASSVLERVRVEYVIPDVDARMGWLANVSTLLWPDGCGRLFPCHPQPADGLTFQLELKGQPEGLTAVYPRQVDTATPAYVLAWAVDDYTRINLGATEAGTQIVVWACPPA</sequence>
<proteinExistence type="predicted"/>
<reference evidence="1 2" key="1">
    <citation type="submission" date="2018-03" db="EMBL/GenBank/DDBJ databases">
        <title>Draft Genome Sequences of the Obligatory Marine Myxobacteria Enhygromyxa salina SWB007.</title>
        <authorList>
            <person name="Poehlein A."/>
            <person name="Moghaddam J.A."/>
            <person name="Harms H."/>
            <person name="Alanjari M."/>
            <person name="Koenig G.M."/>
            <person name="Daniel R."/>
            <person name="Schaeberle T.F."/>
        </authorList>
    </citation>
    <scope>NUCLEOTIDE SEQUENCE [LARGE SCALE GENOMIC DNA]</scope>
    <source>
        <strain evidence="1 2">SWB007</strain>
    </source>
</reference>
<gene>
    <name evidence="1" type="ORF">ENSA7_57390</name>
</gene>
<comment type="caution">
    <text evidence="1">The sequence shown here is derived from an EMBL/GenBank/DDBJ whole genome shotgun (WGS) entry which is preliminary data.</text>
</comment>
<accession>A0A2S9Y7Q0</accession>
<dbReference type="AlphaFoldDB" id="A0A2S9Y7Q0"/>
<dbReference type="Proteomes" id="UP000238823">
    <property type="component" value="Unassembled WGS sequence"/>
</dbReference>
<organism evidence="1 2">
    <name type="scientific">Enhygromyxa salina</name>
    <dbReference type="NCBI Taxonomy" id="215803"/>
    <lineage>
        <taxon>Bacteria</taxon>
        <taxon>Pseudomonadati</taxon>
        <taxon>Myxococcota</taxon>
        <taxon>Polyangia</taxon>
        <taxon>Nannocystales</taxon>
        <taxon>Nannocystaceae</taxon>
        <taxon>Enhygromyxa</taxon>
    </lineage>
</organism>
<name>A0A2S9Y7Q0_9BACT</name>